<dbReference type="Pfam" id="PF00201">
    <property type="entry name" value="UDPGT"/>
    <property type="match status" value="1"/>
</dbReference>
<proteinExistence type="inferred from homology"/>
<evidence type="ECO:0000256" key="2">
    <source>
        <dbReference type="ARBA" id="ARBA00022676"/>
    </source>
</evidence>
<name>A0A3S3P584_9ACAR</name>
<keyword evidence="5" id="KW-1185">Reference proteome</keyword>
<dbReference type="OrthoDB" id="5835829at2759"/>
<keyword evidence="2" id="KW-0328">Glycosyltransferase</keyword>
<dbReference type="InterPro" id="IPR002213">
    <property type="entry name" value="UDP_glucos_trans"/>
</dbReference>
<feature type="non-terminal residue" evidence="4">
    <location>
        <position position="1"/>
    </location>
</feature>
<dbReference type="InterPro" id="IPR050271">
    <property type="entry name" value="UDP-glycosyltransferase"/>
</dbReference>
<dbReference type="Gene3D" id="3.40.50.2000">
    <property type="entry name" value="Glycogen Phosphorylase B"/>
    <property type="match status" value="2"/>
</dbReference>
<comment type="caution">
    <text evidence="4">The sequence shown here is derived from an EMBL/GenBank/DDBJ whole genome shotgun (WGS) entry which is preliminary data.</text>
</comment>
<comment type="similarity">
    <text evidence="1">Belongs to the UDP-glycosyltransferase family.</text>
</comment>
<sequence length="256" mass="29695">LVNQARESLWEEINQVLKQRNLPPLRKFRLKHISTNLNIYVHPKCLMEKYLKLCPLGDEWLGLDYSLREYDKNFELSTSFKSSNRKLIYLSMGSLGSSIVELMSRLVKILSKCKHKVIVSRGTLNNMYELADNMWEQKFLPQLSILPIVDMVITHGCNQTLVESLYFGKPLIVLPFFGDQFDNAQRVVEAKIGVKFNPFTVDEKELLDSIEYMLSDAEIVKRVKCISNEMRKSKSMDYVVQKIEKIAENPKIPTVK</sequence>
<evidence type="ECO:0000256" key="1">
    <source>
        <dbReference type="ARBA" id="ARBA00009995"/>
    </source>
</evidence>
<dbReference type="CDD" id="cd03784">
    <property type="entry name" value="GT1_Gtf-like"/>
    <property type="match status" value="1"/>
</dbReference>
<organism evidence="4 5">
    <name type="scientific">Dinothrombium tinctorium</name>
    <dbReference type="NCBI Taxonomy" id="1965070"/>
    <lineage>
        <taxon>Eukaryota</taxon>
        <taxon>Metazoa</taxon>
        <taxon>Ecdysozoa</taxon>
        <taxon>Arthropoda</taxon>
        <taxon>Chelicerata</taxon>
        <taxon>Arachnida</taxon>
        <taxon>Acari</taxon>
        <taxon>Acariformes</taxon>
        <taxon>Trombidiformes</taxon>
        <taxon>Prostigmata</taxon>
        <taxon>Anystina</taxon>
        <taxon>Parasitengona</taxon>
        <taxon>Trombidioidea</taxon>
        <taxon>Trombidiidae</taxon>
        <taxon>Dinothrombium</taxon>
    </lineage>
</organism>
<dbReference type="Proteomes" id="UP000285301">
    <property type="component" value="Unassembled WGS sequence"/>
</dbReference>
<dbReference type="SUPFAM" id="SSF53756">
    <property type="entry name" value="UDP-Glycosyltransferase/glycogen phosphorylase"/>
    <property type="match status" value="1"/>
</dbReference>
<dbReference type="GO" id="GO:0008194">
    <property type="term" value="F:UDP-glycosyltransferase activity"/>
    <property type="evidence" value="ECO:0007669"/>
    <property type="project" value="InterPro"/>
</dbReference>
<evidence type="ECO:0000256" key="3">
    <source>
        <dbReference type="ARBA" id="ARBA00022679"/>
    </source>
</evidence>
<evidence type="ECO:0000313" key="5">
    <source>
        <dbReference type="Proteomes" id="UP000285301"/>
    </source>
</evidence>
<dbReference type="PANTHER" id="PTHR48043:SF145">
    <property type="entry name" value="FI06409P-RELATED"/>
    <property type="match status" value="1"/>
</dbReference>
<reference evidence="4 5" key="1">
    <citation type="journal article" date="2018" name="Gigascience">
        <title>Genomes of trombidid mites reveal novel predicted allergens and laterally-transferred genes associated with secondary metabolism.</title>
        <authorList>
            <person name="Dong X."/>
            <person name="Chaisiri K."/>
            <person name="Xia D."/>
            <person name="Armstrong S.D."/>
            <person name="Fang Y."/>
            <person name="Donnelly M.J."/>
            <person name="Kadowaki T."/>
            <person name="McGarry J.W."/>
            <person name="Darby A.C."/>
            <person name="Makepeace B.L."/>
        </authorList>
    </citation>
    <scope>NUCLEOTIDE SEQUENCE [LARGE SCALE GENOMIC DNA]</scope>
    <source>
        <strain evidence="4">UoL-WK</strain>
    </source>
</reference>
<dbReference type="AlphaFoldDB" id="A0A3S3P584"/>
<dbReference type="EMBL" id="NCKU01004785">
    <property type="protein sequence ID" value="RWS05438.1"/>
    <property type="molecule type" value="Genomic_DNA"/>
</dbReference>
<protein>
    <submittedName>
        <fullName evidence="4">Glycosyl transferase-like protein</fullName>
    </submittedName>
</protein>
<dbReference type="PANTHER" id="PTHR48043">
    <property type="entry name" value="EG:EG0003.4 PROTEIN-RELATED"/>
    <property type="match status" value="1"/>
</dbReference>
<gene>
    <name evidence="4" type="ORF">B4U79_08700</name>
</gene>
<evidence type="ECO:0000313" key="4">
    <source>
        <dbReference type="EMBL" id="RWS05438.1"/>
    </source>
</evidence>
<accession>A0A3S3P584</accession>
<keyword evidence="3 4" id="KW-0808">Transferase</keyword>